<reference evidence="2" key="1">
    <citation type="journal article" date="2019" name="Int. J. Syst. Evol. Microbiol.">
        <title>The Global Catalogue of Microorganisms (GCM) 10K type strain sequencing project: providing services to taxonomists for standard genome sequencing and annotation.</title>
        <authorList>
            <consortium name="The Broad Institute Genomics Platform"/>
            <consortium name="The Broad Institute Genome Sequencing Center for Infectious Disease"/>
            <person name="Wu L."/>
            <person name="Ma J."/>
        </authorList>
    </citation>
    <scope>NUCLEOTIDE SEQUENCE [LARGE SCALE GENOMIC DNA]</scope>
    <source>
        <strain evidence="2">KCTC 52925</strain>
    </source>
</reference>
<dbReference type="RefSeq" id="WP_251739842.1">
    <property type="nucleotide sequence ID" value="NZ_JBHUOJ010000004.1"/>
</dbReference>
<organism evidence="1 2">
    <name type="scientific">Christiangramia antarctica</name>
    <dbReference type="NCBI Taxonomy" id="2058158"/>
    <lineage>
        <taxon>Bacteria</taxon>
        <taxon>Pseudomonadati</taxon>
        <taxon>Bacteroidota</taxon>
        <taxon>Flavobacteriia</taxon>
        <taxon>Flavobacteriales</taxon>
        <taxon>Flavobacteriaceae</taxon>
        <taxon>Christiangramia</taxon>
    </lineage>
</organism>
<evidence type="ECO:0000313" key="2">
    <source>
        <dbReference type="Proteomes" id="UP001597438"/>
    </source>
</evidence>
<gene>
    <name evidence="1" type="ORF">ACFSYS_01160</name>
</gene>
<accession>A0ABW5WYH2</accession>
<protein>
    <submittedName>
        <fullName evidence="1">Uncharacterized protein</fullName>
    </submittedName>
</protein>
<name>A0ABW5WYH2_9FLAO</name>
<sequence length="238" mass="28954">MPYFLIAFLLSFNTSTKNVSYTFDHLLHYEYQYAEGKEMEERFFLTNSKDNSYFADLRIVNHDSIEIRFLHHDKIMGFYKIQAKDIYEKDRFEMFCKNLSSAKNYFKFRTKEYAYHHFKDTLLKSYPGEFYVFKHKSPGIEKNLNLVRSWYRQKKGTENHMPLLTHPTAYAEWKKEKNMGNGISDLRFKEYLDEPIEREIFKLKNIIPVSKIFFYNSRCELDSQKKEIYTKFYKVEPH</sequence>
<dbReference type="Proteomes" id="UP001597438">
    <property type="component" value="Unassembled WGS sequence"/>
</dbReference>
<proteinExistence type="predicted"/>
<comment type="caution">
    <text evidence="1">The sequence shown here is derived from an EMBL/GenBank/DDBJ whole genome shotgun (WGS) entry which is preliminary data.</text>
</comment>
<dbReference type="EMBL" id="JBHUOJ010000004">
    <property type="protein sequence ID" value="MFD2831876.1"/>
    <property type="molecule type" value="Genomic_DNA"/>
</dbReference>
<evidence type="ECO:0000313" key="1">
    <source>
        <dbReference type="EMBL" id="MFD2831876.1"/>
    </source>
</evidence>
<keyword evidence="2" id="KW-1185">Reference proteome</keyword>